<accession>A0ABT8YAM3</accession>
<dbReference type="Gene3D" id="1.10.10.10">
    <property type="entry name" value="Winged helix-like DNA-binding domain superfamily/Winged helix DNA-binding domain"/>
    <property type="match status" value="1"/>
</dbReference>
<gene>
    <name evidence="1" type="ORF">Q4F19_13425</name>
</gene>
<organism evidence="1 2">
    <name type="scientific">Sphingomonas natans</name>
    <dbReference type="NCBI Taxonomy" id="3063330"/>
    <lineage>
        <taxon>Bacteria</taxon>
        <taxon>Pseudomonadati</taxon>
        <taxon>Pseudomonadota</taxon>
        <taxon>Alphaproteobacteria</taxon>
        <taxon>Sphingomonadales</taxon>
        <taxon>Sphingomonadaceae</taxon>
        <taxon>Sphingomonas</taxon>
    </lineage>
</organism>
<protein>
    <submittedName>
        <fullName evidence="1">MarR family transcriptional regulator</fullName>
    </submittedName>
</protein>
<name>A0ABT8YAM3_9SPHN</name>
<dbReference type="RefSeq" id="WP_303543365.1">
    <property type="nucleotide sequence ID" value="NZ_JAUOTP010000005.1"/>
</dbReference>
<dbReference type="InterPro" id="IPR036388">
    <property type="entry name" value="WH-like_DNA-bd_sf"/>
</dbReference>
<dbReference type="Proteomes" id="UP001169764">
    <property type="component" value="Unassembled WGS sequence"/>
</dbReference>
<evidence type="ECO:0000313" key="2">
    <source>
        <dbReference type="Proteomes" id="UP001169764"/>
    </source>
</evidence>
<comment type="caution">
    <text evidence="1">The sequence shown here is derived from an EMBL/GenBank/DDBJ whole genome shotgun (WGS) entry which is preliminary data.</text>
</comment>
<evidence type="ECO:0000313" key="1">
    <source>
        <dbReference type="EMBL" id="MDO6415388.1"/>
    </source>
</evidence>
<sequence>MDGIAERRLETCRRLITERQLVGQHIGFNLCPCPAWDILLDLYAAECEQRPIYLWSLSVAANIPVSSAHRKIIELIDRGLLARSADPEDGRRVTVSLAPAFRPVIEDLLDRIDEKAGPRK</sequence>
<dbReference type="SUPFAM" id="SSF46785">
    <property type="entry name" value="Winged helix' DNA-binding domain"/>
    <property type="match status" value="1"/>
</dbReference>
<reference evidence="1" key="1">
    <citation type="submission" date="2023-07" db="EMBL/GenBank/DDBJ databases">
        <authorList>
            <person name="Kim M."/>
        </authorList>
    </citation>
    <scope>NUCLEOTIDE SEQUENCE</scope>
    <source>
        <strain evidence="1">BIUV-7</strain>
    </source>
</reference>
<keyword evidence="2" id="KW-1185">Reference proteome</keyword>
<dbReference type="EMBL" id="JAUOTP010000005">
    <property type="protein sequence ID" value="MDO6415388.1"/>
    <property type="molecule type" value="Genomic_DNA"/>
</dbReference>
<dbReference type="InterPro" id="IPR036390">
    <property type="entry name" value="WH_DNA-bd_sf"/>
</dbReference>
<proteinExistence type="predicted"/>